<organism evidence="2 3">
    <name type="scientific">Solea senegalensis</name>
    <name type="common">Senegalese sole</name>
    <dbReference type="NCBI Taxonomy" id="28829"/>
    <lineage>
        <taxon>Eukaryota</taxon>
        <taxon>Metazoa</taxon>
        <taxon>Chordata</taxon>
        <taxon>Craniata</taxon>
        <taxon>Vertebrata</taxon>
        <taxon>Euteleostomi</taxon>
        <taxon>Actinopterygii</taxon>
        <taxon>Neopterygii</taxon>
        <taxon>Teleostei</taxon>
        <taxon>Neoteleostei</taxon>
        <taxon>Acanthomorphata</taxon>
        <taxon>Carangaria</taxon>
        <taxon>Pleuronectiformes</taxon>
        <taxon>Pleuronectoidei</taxon>
        <taxon>Soleidae</taxon>
        <taxon>Solea</taxon>
    </lineage>
</organism>
<sequence>MASHGGGKAGGVEVEIKGAGETRAKSPTAHNTQAAEPTETRTAFTRTTRTTTTTDHSGTDREKRRRGRKFCHFSPVFFWEVSSERTGSGGNGSEPAFVSGKPESFFLSSSFRTKVVVSRQHDRLFALREP</sequence>
<comment type="caution">
    <text evidence="2">The sequence shown here is derived from an EMBL/GenBank/DDBJ whole genome shotgun (WGS) entry which is preliminary data.</text>
</comment>
<evidence type="ECO:0000313" key="3">
    <source>
        <dbReference type="Proteomes" id="UP000693946"/>
    </source>
</evidence>
<dbReference type="AlphaFoldDB" id="A0AAV6QE90"/>
<evidence type="ECO:0000313" key="2">
    <source>
        <dbReference type="EMBL" id="KAG7486681.1"/>
    </source>
</evidence>
<feature type="region of interest" description="Disordered" evidence="1">
    <location>
        <begin position="1"/>
        <end position="66"/>
    </location>
</feature>
<feature type="compositionally biased region" description="Basic and acidic residues" evidence="1">
    <location>
        <begin position="14"/>
        <end position="24"/>
    </location>
</feature>
<evidence type="ECO:0000256" key="1">
    <source>
        <dbReference type="SAM" id="MobiDB-lite"/>
    </source>
</evidence>
<dbReference type="Proteomes" id="UP000693946">
    <property type="component" value="Linkage Group LG6"/>
</dbReference>
<name>A0AAV6QE90_SOLSE</name>
<protein>
    <submittedName>
        <fullName evidence="2">Uncharacterized protein</fullName>
    </submittedName>
</protein>
<dbReference type="EMBL" id="JAGKHQ010000018">
    <property type="protein sequence ID" value="KAG7486681.1"/>
    <property type="molecule type" value="Genomic_DNA"/>
</dbReference>
<gene>
    <name evidence="2" type="ORF">JOB18_035768</name>
</gene>
<proteinExistence type="predicted"/>
<feature type="compositionally biased region" description="Gly residues" evidence="1">
    <location>
        <begin position="1"/>
        <end position="10"/>
    </location>
</feature>
<feature type="compositionally biased region" description="Low complexity" evidence="1">
    <location>
        <begin position="40"/>
        <end position="54"/>
    </location>
</feature>
<reference evidence="2 3" key="1">
    <citation type="journal article" date="2021" name="Sci. Rep.">
        <title>Chromosome anchoring in Senegalese sole (Solea senegalensis) reveals sex-associated markers and genome rearrangements in flatfish.</title>
        <authorList>
            <person name="Guerrero-Cozar I."/>
            <person name="Gomez-Garrido J."/>
            <person name="Berbel C."/>
            <person name="Martinez-Blanch J.F."/>
            <person name="Alioto T."/>
            <person name="Claros M.G."/>
            <person name="Gagnaire P.A."/>
            <person name="Manchado M."/>
        </authorList>
    </citation>
    <scope>NUCLEOTIDE SEQUENCE [LARGE SCALE GENOMIC DNA]</scope>
    <source>
        <strain evidence="2">Sse05_10M</strain>
    </source>
</reference>
<keyword evidence="3" id="KW-1185">Reference proteome</keyword>
<accession>A0AAV6QE90</accession>